<name>A0A4W3HBX4_CALMI</name>
<dbReference type="AlphaFoldDB" id="A0A4W3HBX4"/>
<dbReference type="InterPro" id="IPR013098">
    <property type="entry name" value="Ig_I-set"/>
</dbReference>
<feature type="compositionally biased region" description="Polar residues" evidence="3">
    <location>
        <begin position="105"/>
        <end position="114"/>
    </location>
</feature>
<feature type="region of interest" description="Disordered" evidence="3">
    <location>
        <begin position="235"/>
        <end position="279"/>
    </location>
</feature>
<evidence type="ECO:0000313" key="5">
    <source>
        <dbReference type="Ensembl" id="ENSCMIP00000013321.1"/>
    </source>
</evidence>
<evidence type="ECO:0000256" key="2">
    <source>
        <dbReference type="ARBA" id="ARBA00023319"/>
    </source>
</evidence>
<reference evidence="6" key="3">
    <citation type="journal article" date="2014" name="Nature">
        <title>Elephant shark genome provides unique insights into gnathostome evolution.</title>
        <authorList>
            <consortium name="International Elephant Shark Genome Sequencing Consortium"/>
            <person name="Venkatesh B."/>
            <person name="Lee A.P."/>
            <person name="Ravi V."/>
            <person name="Maurya A.K."/>
            <person name="Lian M.M."/>
            <person name="Swann J.B."/>
            <person name="Ohta Y."/>
            <person name="Flajnik M.F."/>
            <person name="Sutoh Y."/>
            <person name="Kasahara M."/>
            <person name="Hoon S."/>
            <person name="Gangu V."/>
            <person name="Roy S.W."/>
            <person name="Irimia M."/>
            <person name="Korzh V."/>
            <person name="Kondrychyn I."/>
            <person name="Lim Z.W."/>
            <person name="Tay B.H."/>
            <person name="Tohari S."/>
            <person name="Kong K.W."/>
            <person name="Ho S."/>
            <person name="Lorente-Galdos B."/>
            <person name="Quilez J."/>
            <person name="Marques-Bonet T."/>
            <person name="Raney B.J."/>
            <person name="Ingham P.W."/>
            <person name="Tay A."/>
            <person name="Hillier L.W."/>
            <person name="Minx P."/>
            <person name="Boehm T."/>
            <person name="Wilson R.K."/>
            <person name="Brenner S."/>
            <person name="Warren W.C."/>
        </authorList>
    </citation>
    <scope>NUCLEOTIDE SEQUENCE [LARGE SCALE GENOMIC DNA]</scope>
</reference>
<feature type="compositionally biased region" description="Low complexity" evidence="3">
    <location>
        <begin position="76"/>
        <end position="96"/>
    </location>
</feature>
<dbReference type="SMART" id="SM00408">
    <property type="entry name" value="IGc2"/>
    <property type="match status" value="2"/>
</dbReference>
<feature type="region of interest" description="Disordered" evidence="3">
    <location>
        <begin position="1"/>
        <end position="46"/>
    </location>
</feature>
<evidence type="ECO:0000256" key="1">
    <source>
        <dbReference type="ARBA" id="ARBA00023157"/>
    </source>
</evidence>
<protein>
    <recommendedName>
        <fullName evidence="4">Ig-like domain-containing protein</fullName>
    </recommendedName>
</protein>
<keyword evidence="2" id="KW-0393">Immunoglobulin domain</keyword>
<evidence type="ECO:0000256" key="3">
    <source>
        <dbReference type="SAM" id="MobiDB-lite"/>
    </source>
</evidence>
<dbReference type="OMA" id="PVCEIGH"/>
<evidence type="ECO:0000313" key="6">
    <source>
        <dbReference type="Proteomes" id="UP000314986"/>
    </source>
</evidence>
<dbReference type="PANTHER" id="PTHR47633">
    <property type="entry name" value="IMMUNOGLOBULIN"/>
    <property type="match status" value="1"/>
</dbReference>
<dbReference type="InterPro" id="IPR013783">
    <property type="entry name" value="Ig-like_fold"/>
</dbReference>
<feature type="compositionally biased region" description="Low complexity" evidence="3">
    <location>
        <begin position="238"/>
        <end position="257"/>
    </location>
</feature>
<reference evidence="5" key="5">
    <citation type="submission" date="2025-09" db="UniProtKB">
        <authorList>
            <consortium name="Ensembl"/>
        </authorList>
    </citation>
    <scope>IDENTIFICATION</scope>
</reference>
<proteinExistence type="predicted"/>
<dbReference type="PROSITE" id="PS50835">
    <property type="entry name" value="IG_LIKE"/>
    <property type="match status" value="2"/>
</dbReference>
<dbReference type="InParanoid" id="A0A4W3HBX4"/>
<dbReference type="Proteomes" id="UP000314986">
    <property type="component" value="Unassembled WGS sequence"/>
</dbReference>
<feature type="compositionally biased region" description="Polar residues" evidence="3">
    <location>
        <begin position="144"/>
        <end position="157"/>
    </location>
</feature>
<feature type="region of interest" description="Disordered" evidence="3">
    <location>
        <begin position="144"/>
        <end position="183"/>
    </location>
</feature>
<sequence length="521" mass="58415">MNVVNLPSRPVHQSSFNYERPSHFLQSQTKRQPKYQPVSASAPFPQHSQATQARLYMVQPLPLSSQQPVNQNGQRSTSPSTLSSPASTRSSSFGSPGELSPPLTPQSSHSSQSPINPPPTQMFSPFFTQSPAAFLSSVLPSQRASLPMNHSSRPTTETYDRNPRIVGKKTVKSPKLTSDQEIQGSKDAVIQDLERKLRCKNGLLSNGQQRLTYEEKMARRLLGPENVASVFDLQQTESDASQQQNSNSQRRQDYQSQASRQRHGSRENENESIQEQLFPPRFLQKPDGNIVIQEYGFCRIDTKVGGLPSPELSWYLNGQPVCQDFTHKMLVSGKGVHSLIIDAVTSRDAGLYECVASNRAGENRFTVQLDVEAQEARRPAEFIYKLQNTKAVEGGEVRLDCLVSGSPQPNIFWRKDHEMIKCNTDRIRMIQSDEGRVGLQIFPVSRCDAGWYTVSAQNDTGTSICTARLDVHNRPIAQVPSNRQLKVQPTFNQYFNDQRPNWKVDSQHTASYPGLLESEEL</sequence>
<dbReference type="Ensembl" id="ENSCMIT00000013613.1">
    <property type="protein sequence ID" value="ENSCMIP00000013321.1"/>
    <property type="gene ID" value="ENSCMIG00000006696.1"/>
</dbReference>
<dbReference type="InterPro" id="IPR007110">
    <property type="entry name" value="Ig-like_dom"/>
</dbReference>
<gene>
    <name evidence="5" type="primary">myot</name>
</gene>
<dbReference type="InterPro" id="IPR003598">
    <property type="entry name" value="Ig_sub2"/>
</dbReference>
<dbReference type="InterPro" id="IPR036179">
    <property type="entry name" value="Ig-like_dom_sf"/>
</dbReference>
<keyword evidence="1" id="KW-1015">Disulfide bond</keyword>
<evidence type="ECO:0000259" key="4">
    <source>
        <dbReference type="PROSITE" id="PS50835"/>
    </source>
</evidence>
<dbReference type="SMART" id="SM00409">
    <property type="entry name" value="IG"/>
    <property type="match status" value="2"/>
</dbReference>
<dbReference type="InterPro" id="IPR003599">
    <property type="entry name" value="Ig_sub"/>
</dbReference>
<reference evidence="6" key="2">
    <citation type="journal article" date="2007" name="PLoS Biol.">
        <title>Survey sequencing and comparative analysis of the elephant shark (Callorhinchus milii) genome.</title>
        <authorList>
            <person name="Venkatesh B."/>
            <person name="Kirkness E.F."/>
            <person name="Loh Y.H."/>
            <person name="Halpern A.L."/>
            <person name="Lee A.P."/>
            <person name="Johnson J."/>
            <person name="Dandona N."/>
            <person name="Viswanathan L.D."/>
            <person name="Tay A."/>
            <person name="Venter J.C."/>
            <person name="Strausberg R.L."/>
            <person name="Brenner S."/>
        </authorList>
    </citation>
    <scope>NUCLEOTIDE SEQUENCE [LARGE SCALE GENOMIC DNA]</scope>
</reference>
<dbReference type="GeneTree" id="ENSGT00940000153441"/>
<dbReference type="FunFam" id="2.60.40.10:FF:000032">
    <property type="entry name" value="palladin isoform X1"/>
    <property type="match status" value="2"/>
</dbReference>
<dbReference type="Pfam" id="PF07679">
    <property type="entry name" value="I-set"/>
    <property type="match status" value="2"/>
</dbReference>
<feature type="domain" description="Ig-like" evidence="4">
    <location>
        <begin position="298"/>
        <end position="372"/>
    </location>
</feature>
<dbReference type="PANTHER" id="PTHR47633:SF3">
    <property type="entry name" value="STRIATED MUSCLE PREFERENTIALLY EXPRESSED PROTEIN KINASE"/>
    <property type="match status" value="1"/>
</dbReference>
<dbReference type="STRING" id="7868.ENSCMIP00000013321"/>
<reference evidence="6" key="1">
    <citation type="journal article" date="2006" name="Science">
        <title>Ancient noncoding elements conserved in the human genome.</title>
        <authorList>
            <person name="Venkatesh B."/>
            <person name="Kirkness E.F."/>
            <person name="Loh Y.H."/>
            <person name="Halpern A.L."/>
            <person name="Lee A.P."/>
            <person name="Johnson J."/>
            <person name="Dandona N."/>
            <person name="Viswanathan L.D."/>
            <person name="Tay A."/>
            <person name="Venter J.C."/>
            <person name="Strausberg R.L."/>
            <person name="Brenner S."/>
        </authorList>
    </citation>
    <scope>NUCLEOTIDE SEQUENCE [LARGE SCALE GENOMIC DNA]</scope>
</reference>
<organism evidence="5 6">
    <name type="scientific">Callorhinchus milii</name>
    <name type="common">Ghost shark</name>
    <dbReference type="NCBI Taxonomy" id="7868"/>
    <lineage>
        <taxon>Eukaryota</taxon>
        <taxon>Metazoa</taxon>
        <taxon>Chordata</taxon>
        <taxon>Craniata</taxon>
        <taxon>Vertebrata</taxon>
        <taxon>Chondrichthyes</taxon>
        <taxon>Holocephali</taxon>
        <taxon>Chimaeriformes</taxon>
        <taxon>Callorhinchidae</taxon>
        <taxon>Callorhinchus</taxon>
    </lineage>
</organism>
<feature type="domain" description="Ig-like" evidence="4">
    <location>
        <begin position="379"/>
        <end position="470"/>
    </location>
</feature>
<dbReference type="GO" id="GO:0004674">
    <property type="term" value="F:protein serine/threonine kinase activity"/>
    <property type="evidence" value="ECO:0007669"/>
    <property type="project" value="UniProtKB-KW"/>
</dbReference>
<dbReference type="SUPFAM" id="SSF48726">
    <property type="entry name" value="Immunoglobulin"/>
    <property type="match status" value="2"/>
</dbReference>
<feature type="region of interest" description="Disordered" evidence="3">
    <location>
        <begin position="64"/>
        <end position="126"/>
    </location>
</feature>
<reference evidence="5" key="4">
    <citation type="submission" date="2025-08" db="UniProtKB">
        <authorList>
            <consortium name="Ensembl"/>
        </authorList>
    </citation>
    <scope>IDENTIFICATION</scope>
</reference>
<keyword evidence="6" id="KW-1185">Reference proteome</keyword>
<dbReference type="Gene3D" id="2.60.40.10">
    <property type="entry name" value="Immunoglobulins"/>
    <property type="match status" value="2"/>
</dbReference>
<accession>A0A4W3HBX4</accession>
<feature type="compositionally biased region" description="Polar residues" evidence="3">
    <location>
        <begin position="64"/>
        <end position="75"/>
    </location>
</feature>